<evidence type="ECO:0000256" key="4">
    <source>
        <dbReference type="ARBA" id="ARBA00023163"/>
    </source>
</evidence>
<dbReference type="GO" id="GO:0000127">
    <property type="term" value="C:transcription factor TFIIIC complex"/>
    <property type="evidence" value="ECO:0007669"/>
    <property type="project" value="InterPro"/>
</dbReference>
<dbReference type="SUPFAM" id="SSF46785">
    <property type="entry name" value="Winged helix' DNA-binding domain"/>
    <property type="match status" value="1"/>
</dbReference>
<evidence type="ECO:0000256" key="7">
    <source>
        <dbReference type="SAM" id="MobiDB-lite"/>
    </source>
</evidence>
<evidence type="ECO:0000259" key="9">
    <source>
        <dbReference type="Pfam" id="PF23704"/>
    </source>
</evidence>
<dbReference type="FunCoup" id="A0A2R6R0H1">
    <property type="interactions" value="1927"/>
</dbReference>
<evidence type="ECO:0000256" key="1">
    <source>
        <dbReference type="ARBA" id="ARBA00004123"/>
    </source>
</evidence>
<gene>
    <name evidence="15" type="ORF">CEY00_Acc12803</name>
</gene>
<dbReference type="GO" id="GO:0005634">
    <property type="term" value="C:nucleus"/>
    <property type="evidence" value="ECO:0007669"/>
    <property type="project" value="UniProtKB-SubCell"/>
</dbReference>
<dbReference type="OrthoDB" id="68020at2759"/>
<dbReference type="InterPro" id="IPR044210">
    <property type="entry name" value="Tfc3-like"/>
</dbReference>
<feature type="domain" description="DUF7646" evidence="13">
    <location>
        <begin position="342"/>
        <end position="425"/>
    </location>
</feature>
<feature type="domain" description="B-block binding subunit of TFIIIC" evidence="8">
    <location>
        <begin position="112"/>
        <end position="194"/>
    </location>
</feature>
<feature type="domain" description="DUF7645" evidence="12">
    <location>
        <begin position="906"/>
        <end position="966"/>
    </location>
</feature>
<dbReference type="OMA" id="VESHNMS"/>
<comment type="subcellular location">
    <subcellularLocation>
        <location evidence="1">Nucleus</location>
    </subcellularLocation>
</comment>
<dbReference type="InterPro" id="IPR007309">
    <property type="entry name" value="TFIIIC_Bblock-bd"/>
</dbReference>
<feature type="region of interest" description="Disordered" evidence="7">
    <location>
        <begin position="1509"/>
        <end position="1528"/>
    </location>
</feature>
<feature type="domain" description="DUF7599" evidence="11">
    <location>
        <begin position="241"/>
        <end position="324"/>
    </location>
</feature>
<dbReference type="STRING" id="1590841.A0A2R6R0H1"/>
<evidence type="ECO:0000259" key="11">
    <source>
        <dbReference type="Pfam" id="PF24538"/>
    </source>
</evidence>
<keyword evidence="4" id="KW-0804">Transcription</keyword>
<evidence type="ECO:0000259" key="13">
    <source>
        <dbReference type="Pfam" id="PF24657"/>
    </source>
</evidence>
<name>A0A2R6R0H1_ACTCC</name>
<feature type="compositionally biased region" description="Basic residues" evidence="7">
    <location>
        <begin position="979"/>
        <end position="992"/>
    </location>
</feature>
<protein>
    <submittedName>
        <fullName evidence="15">General transcription factor 3C polypeptide 1 like</fullName>
    </submittedName>
</protein>
<evidence type="ECO:0000313" key="16">
    <source>
        <dbReference type="Proteomes" id="UP000241394"/>
    </source>
</evidence>
<dbReference type="GO" id="GO:0003677">
    <property type="term" value="F:DNA binding"/>
    <property type="evidence" value="ECO:0007669"/>
    <property type="project" value="UniProtKB-KW"/>
</dbReference>
<feature type="region of interest" description="Disordered" evidence="7">
    <location>
        <begin position="1270"/>
        <end position="1289"/>
    </location>
</feature>
<dbReference type="InParanoid" id="A0A2R6R0H1"/>
<dbReference type="Pfam" id="PF23704">
    <property type="entry name" value="WHD_GTF3C1_N"/>
    <property type="match status" value="1"/>
</dbReference>
<evidence type="ECO:0000259" key="12">
    <source>
        <dbReference type="Pfam" id="PF24655"/>
    </source>
</evidence>
<evidence type="ECO:0000259" key="14">
    <source>
        <dbReference type="Pfam" id="PF24658"/>
    </source>
</evidence>
<evidence type="ECO:0000313" key="15">
    <source>
        <dbReference type="EMBL" id="PSS18099.1"/>
    </source>
</evidence>
<dbReference type="CDD" id="cd16169">
    <property type="entry name" value="Tau138_eWH"/>
    <property type="match status" value="1"/>
</dbReference>
<dbReference type="PANTHER" id="PTHR15180:SF1">
    <property type="entry name" value="GENERAL TRANSCRIPTION FACTOR 3C POLYPEPTIDE 1"/>
    <property type="match status" value="1"/>
</dbReference>
<feature type="domain" description="GTF3C1 extended winged-helix" evidence="10">
    <location>
        <begin position="535"/>
        <end position="643"/>
    </location>
</feature>
<feature type="compositionally biased region" description="Basic and acidic residues" evidence="7">
    <location>
        <begin position="1278"/>
        <end position="1289"/>
    </location>
</feature>
<dbReference type="Pfam" id="PF24101">
    <property type="entry name" value="WHD_GTF3C1"/>
    <property type="match status" value="1"/>
</dbReference>
<feature type="domain" description="General transcription factor 3C polypeptide 1 winged-helix" evidence="9">
    <location>
        <begin position="1"/>
        <end position="101"/>
    </location>
</feature>
<feature type="region of interest" description="Disordered" evidence="7">
    <location>
        <begin position="979"/>
        <end position="1018"/>
    </location>
</feature>
<feature type="compositionally biased region" description="Polar residues" evidence="7">
    <location>
        <begin position="1009"/>
        <end position="1018"/>
    </location>
</feature>
<accession>A0A2R6R0H1</accession>
<dbReference type="Pfam" id="PF04182">
    <property type="entry name" value="B-block_TFIIIC"/>
    <property type="match status" value="1"/>
</dbReference>
<dbReference type="GO" id="GO:0006384">
    <property type="term" value="P:transcription initiation at RNA polymerase III promoter"/>
    <property type="evidence" value="ECO:0007669"/>
    <property type="project" value="InterPro"/>
</dbReference>
<comment type="caution">
    <text evidence="15">The sequence shown here is derived from an EMBL/GenBank/DDBJ whole genome shotgun (WGS) entry which is preliminary data.</text>
</comment>
<dbReference type="InterPro" id="IPR056064">
    <property type="entry name" value="DUF7647"/>
</dbReference>
<evidence type="ECO:0000256" key="3">
    <source>
        <dbReference type="ARBA" id="ARBA00023125"/>
    </source>
</evidence>
<dbReference type="GO" id="GO:0042791">
    <property type="term" value="P:5S class rRNA transcription by RNA polymerase III"/>
    <property type="evidence" value="ECO:0007669"/>
    <property type="project" value="TreeGrafter"/>
</dbReference>
<keyword evidence="3" id="KW-0238">DNA-binding</keyword>
<organism evidence="15 16">
    <name type="scientific">Actinidia chinensis var. chinensis</name>
    <name type="common">Chinese soft-hair kiwi</name>
    <dbReference type="NCBI Taxonomy" id="1590841"/>
    <lineage>
        <taxon>Eukaryota</taxon>
        <taxon>Viridiplantae</taxon>
        <taxon>Streptophyta</taxon>
        <taxon>Embryophyta</taxon>
        <taxon>Tracheophyta</taxon>
        <taxon>Spermatophyta</taxon>
        <taxon>Magnoliopsida</taxon>
        <taxon>eudicotyledons</taxon>
        <taxon>Gunneridae</taxon>
        <taxon>Pentapetalae</taxon>
        <taxon>asterids</taxon>
        <taxon>Ericales</taxon>
        <taxon>Actinidiaceae</taxon>
        <taxon>Actinidia</taxon>
    </lineage>
</organism>
<evidence type="ECO:0000256" key="2">
    <source>
        <dbReference type="ARBA" id="ARBA00022553"/>
    </source>
</evidence>
<reference evidence="15 16" key="1">
    <citation type="submission" date="2017-07" db="EMBL/GenBank/DDBJ databases">
        <title>An improved, manually edited Actinidia chinensis var. chinensis (kiwifruit) genome highlights the challenges associated with draft genomes and gene prediction in plants.</title>
        <authorList>
            <person name="Pilkington S."/>
            <person name="Crowhurst R."/>
            <person name="Hilario E."/>
            <person name="Nardozza S."/>
            <person name="Fraser L."/>
            <person name="Peng Y."/>
            <person name="Gunaseelan K."/>
            <person name="Simpson R."/>
            <person name="Tahir J."/>
            <person name="Deroles S."/>
            <person name="Templeton K."/>
            <person name="Luo Z."/>
            <person name="Davy M."/>
            <person name="Cheng C."/>
            <person name="Mcneilage M."/>
            <person name="Scaglione D."/>
            <person name="Liu Y."/>
            <person name="Zhang Q."/>
            <person name="Datson P."/>
            <person name="De Silva N."/>
            <person name="Gardiner S."/>
            <person name="Bassett H."/>
            <person name="Chagne D."/>
            <person name="Mccallum J."/>
            <person name="Dzierzon H."/>
            <person name="Deng C."/>
            <person name="Wang Y.-Y."/>
            <person name="Barron N."/>
            <person name="Manako K."/>
            <person name="Bowen J."/>
            <person name="Foster T."/>
            <person name="Erridge Z."/>
            <person name="Tiffin H."/>
            <person name="Waite C."/>
            <person name="Davies K."/>
            <person name="Grierson E."/>
            <person name="Laing W."/>
            <person name="Kirk R."/>
            <person name="Chen X."/>
            <person name="Wood M."/>
            <person name="Montefiori M."/>
            <person name="Brummell D."/>
            <person name="Schwinn K."/>
            <person name="Catanach A."/>
            <person name="Fullerton C."/>
            <person name="Li D."/>
            <person name="Meiyalaghan S."/>
            <person name="Nieuwenhuizen N."/>
            <person name="Read N."/>
            <person name="Prakash R."/>
            <person name="Hunter D."/>
            <person name="Zhang H."/>
            <person name="Mckenzie M."/>
            <person name="Knabel M."/>
            <person name="Harris A."/>
            <person name="Allan A."/>
            <person name="Chen A."/>
            <person name="Janssen B."/>
            <person name="Plunkett B."/>
            <person name="Dwamena C."/>
            <person name="Voogd C."/>
            <person name="Leif D."/>
            <person name="Lafferty D."/>
            <person name="Souleyre E."/>
            <person name="Varkonyi-Gasic E."/>
            <person name="Gambi F."/>
            <person name="Hanley J."/>
            <person name="Yao J.-L."/>
            <person name="Cheung J."/>
            <person name="David K."/>
            <person name="Warren B."/>
            <person name="Marsh K."/>
            <person name="Snowden K."/>
            <person name="Lin-Wang K."/>
            <person name="Brian L."/>
            <person name="Martinez-Sanchez M."/>
            <person name="Wang M."/>
            <person name="Ileperuma N."/>
            <person name="Macnee N."/>
            <person name="Campin R."/>
            <person name="Mcatee P."/>
            <person name="Drummond R."/>
            <person name="Espley R."/>
            <person name="Ireland H."/>
            <person name="Wu R."/>
            <person name="Atkinson R."/>
            <person name="Karunairetnam S."/>
            <person name="Bulley S."/>
            <person name="Chunkath S."/>
            <person name="Hanley Z."/>
            <person name="Storey R."/>
            <person name="Thrimawithana A."/>
            <person name="Thomson S."/>
            <person name="David C."/>
            <person name="Testolin R."/>
        </authorList>
    </citation>
    <scope>NUCLEOTIDE SEQUENCE [LARGE SCALE GENOMIC DNA]</scope>
    <source>
        <strain evidence="16">cv. Red5</strain>
        <tissue evidence="15">Young leaf</tissue>
    </source>
</reference>
<dbReference type="Pfam" id="PF24655">
    <property type="entry name" value="DUF7645"/>
    <property type="match status" value="1"/>
</dbReference>
<dbReference type="InterPro" id="IPR036390">
    <property type="entry name" value="WH_DNA-bd_sf"/>
</dbReference>
<dbReference type="Proteomes" id="UP000241394">
    <property type="component" value="Chromosome LG11"/>
</dbReference>
<dbReference type="InterPro" id="IPR056063">
    <property type="entry name" value="DUF7646"/>
</dbReference>
<sequence length="1700" mass="190050">MDSIVHAALEEVCSHGAAGLAVAAMWPSLHSPLSSRGLRLCDGVKAALWTNLLNIPGLRFEAHGVSYDPGDPKIQSIDESERLELKIVAAEHLCNNFVGIYDIKASDAGISQTQRRALERLAIARTNGITQHELAKEFGMKGNNIFYVLRNLECRGLIVRQSTIVRTKEASNEGEPKNSSIVNTNMLHLYRYAKHLGCQQRLEITKGDKTLADNENADVNAVSGDGDGAAEGSSKEHVHVKDYLPALKAICDKLEQADGKILVVADIKRDLGYRGSPGHRAWRNICNRLKDARVVEEFCAKVNKKEVSCLRLLKSFSPKNFEPKTLGCGDDDLDAEQLVKLGKRGQISDQLLELPIEHQIYEMVDAEGSKGLTITEVCKRLGINNKRYYTRLLNMFSRFGMHLQAESHNRGVAYRVWTSGNFNPEASNIVVSKPEQALCENDTSNPPVGYLAWHEKSAQTIPDLDLWTSKVDVPDNEKSQDTVIEPELPNGSPSDELLVVSTAAVSTVATLETSRLDLSTPPRQRSYQKYPCLTLTVDSARREQWILQRLQEEKFIIKAELRRELESLEKDKQTVMDRKTLDRSLNKLQQEGLCKCIRVSVPVVSNCGRSRTTEVVLQPSIHVCPEVLGQIHEKLRSFDIEIRAQCSSRLKKGQSVPELDGIQRILKSAKLDDQAEKSEAMRANGFVLAKMVRTKLLHIHLWRFLIGSPGWDDTLLSGKNGYDLNNPHSTCKLFALDASIKAMPLELFLQVVGSTQKFEDMLEKCRSGLCLSNLPEKEYKQLMDTRATGRLSWIVDILRRLKLIRLIKDGLSEDIANIPHATLTYALELKPYIEEPVSIITPSSGVISFDLRPQIRHDFILSSRKALDEYWSTLEYSYAAADSKAALHAFPGSAVPEVFLSRTWASVRVMTADQRAELLKRVVNDDPNKKLSFKECEKIAKDLNLTLEQVLRIYYDKRQKRLTRFQGVVDARGEEFHLSKKGRVSSSRKRKRSSDVRSSIHTKVGTIDGHSSSQRLTDCQSLEEKNFCSTSLGEQDTHLPTSQEEDHTEAIEEVESIEEPDGLASFNSHVINYVGYRPKYDQLGTELVSPFTSSEEIHNRGGGNNVRPLRSSCHRLPRKYSKLLNEGIRISRWAHESLAVSNAAELFKLIFLSTSTAPEVPNLLAETLRRYSEHDLFAAFNFLRESKIMVGGSGGNPFVLSQQFLHSISSSPFPTNTGKRAAKFASWLHDKEKDLMEEGIDLTEDLQCGDIFHLCGLVFSEELLISPSLPDEGVGEAEDSRTLKRKSDSNEFCSGDKAKKLKSSLAGDNEIISRREKGFPGIRLSISRATISRTDAIELFKGGSIHNGVPYFGENDRVNTSSSIDIDGIAFPSDHVNEALRDCSSIPKAITASESEWETMASYAEHIMSLPTSQQQAHPFNPELFRDVHSAIQMAGDQGLSMEKVSKIINVEGENVPEIIVEVLEVFGRALKVNAYDSVHVVDSLYRSKYFLTSRTNLNQDLEVSLPTHSKNDDGHLNHGANAPKDLSTNPDEVHKVTILNLSEEVYQPSNEMQSGKKVEGCKRAILVSPGSDHESKTFEFCSGAFSLCRPILPWINGDGRINMIVYKGLVRRILGIVMQNPGILEDDIVSRMSVLNPQSCRTLLKLMIMDNHIFVRKMHQTTYGEPPAILGSLLGNSFKKSKLIFHEHFFANPMCTTLL</sequence>
<evidence type="ECO:0000256" key="6">
    <source>
        <dbReference type="SAM" id="Coils"/>
    </source>
</evidence>
<evidence type="ECO:0000259" key="8">
    <source>
        <dbReference type="Pfam" id="PF04182"/>
    </source>
</evidence>
<dbReference type="InterPro" id="IPR056062">
    <property type="entry name" value="DUF7645"/>
</dbReference>
<keyword evidence="5" id="KW-0539">Nucleus</keyword>
<keyword evidence="6" id="KW-0175">Coiled coil</keyword>
<dbReference type="InterPro" id="IPR035625">
    <property type="entry name" value="Tfc3-like_eWH"/>
</dbReference>
<keyword evidence="16" id="KW-1185">Reference proteome</keyword>
<dbReference type="InterPro" id="IPR056020">
    <property type="entry name" value="DUF7599"/>
</dbReference>
<keyword evidence="2" id="KW-0597">Phosphoprotein</keyword>
<feature type="coiled-coil region" evidence="6">
    <location>
        <begin position="551"/>
        <end position="578"/>
    </location>
</feature>
<dbReference type="Gene3D" id="1.10.10.10">
    <property type="entry name" value="Winged helix-like DNA-binding domain superfamily/Winged helix DNA-binding domain"/>
    <property type="match status" value="1"/>
</dbReference>
<dbReference type="Pfam" id="PF24657">
    <property type="entry name" value="DUF7646"/>
    <property type="match status" value="1"/>
</dbReference>
<dbReference type="Pfam" id="PF24658">
    <property type="entry name" value="DUF7647"/>
    <property type="match status" value="1"/>
</dbReference>
<dbReference type="Pfam" id="PF24538">
    <property type="entry name" value="DUF7599"/>
    <property type="match status" value="1"/>
</dbReference>
<proteinExistence type="predicted"/>
<dbReference type="Gramene" id="PSS18099">
    <property type="protein sequence ID" value="PSS18099"/>
    <property type="gene ID" value="CEY00_Acc12803"/>
</dbReference>
<dbReference type="InterPro" id="IPR056467">
    <property type="entry name" value="eWH_GTF3C1"/>
</dbReference>
<feature type="domain" description="DUF7647" evidence="14">
    <location>
        <begin position="726"/>
        <end position="905"/>
    </location>
</feature>
<reference evidence="16" key="2">
    <citation type="journal article" date="2018" name="BMC Genomics">
        <title>A manually annotated Actinidia chinensis var. chinensis (kiwifruit) genome highlights the challenges associated with draft genomes and gene prediction in plants.</title>
        <authorList>
            <person name="Pilkington S.M."/>
            <person name="Crowhurst R."/>
            <person name="Hilario E."/>
            <person name="Nardozza S."/>
            <person name="Fraser L."/>
            <person name="Peng Y."/>
            <person name="Gunaseelan K."/>
            <person name="Simpson R."/>
            <person name="Tahir J."/>
            <person name="Deroles S.C."/>
            <person name="Templeton K."/>
            <person name="Luo Z."/>
            <person name="Davy M."/>
            <person name="Cheng C."/>
            <person name="McNeilage M."/>
            <person name="Scaglione D."/>
            <person name="Liu Y."/>
            <person name="Zhang Q."/>
            <person name="Datson P."/>
            <person name="De Silva N."/>
            <person name="Gardiner S.E."/>
            <person name="Bassett H."/>
            <person name="Chagne D."/>
            <person name="McCallum J."/>
            <person name="Dzierzon H."/>
            <person name="Deng C."/>
            <person name="Wang Y.Y."/>
            <person name="Barron L."/>
            <person name="Manako K."/>
            <person name="Bowen J."/>
            <person name="Foster T.M."/>
            <person name="Erridge Z.A."/>
            <person name="Tiffin H."/>
            <person name="Waite C.N."/>
            <person name="Davies K.M."/>
            <person name="Grierson E.P."/>
            <person name="Laing W.A."/>
            <person name="Kirk R."/>
            <person name="Chen X."/>
            <person name="Wood M."/>
            <person name="Montefiori M."/>
            <person name="Brummell D.A."/>
            <person name="Schwinn K.E."/>
            <person name="Catanach A."/>
            <person name="Fullerton C."/>
            <person name="Li D."/>
            <person name="Meiyalaghan S."/>
            <person name="Nieuwenhuizen N."/>
            <person name="Read N."/>
            <person name="Prakash R."/>
            <person name="Hunter D."/>
            <person name="Zhang H."/>
            <person name="McKenzie M."/>
            <person name="Knabel M."/>
            <person name="Harris A."/>
            <person name="Allan A.C."/>
            <person name="Gleave A."/>
            <person name="Chen A."/>
            <person name="Janssen B.J."/>
            <person name="Plunkett B."/>
            <person name="Ampomah-Dwamena C."/>
            <person name="Voogd C."/>
            <person name="Leif D."/>
            <person name="Lafferty D."/>
            <person name="Souleyre E.J.F."/>
            <person name="Varkonyi-Gasic E."/>
            <person name="Gambi F."/>
            <person name="Hanley J."/>
            <person name="Yao J.L."/>
            <person name="Cheung J."/>
            <person name="David K.M."/>
            <person name="Warren B."/>
            <person name="Marsh K."/>
            <person name="Snowden K.C."/>
            <person name="Lin-Wang K."/>
            <person name="Brian L."/>
            <person name="Martinez-Sanchez M."/>
            <person name="Wang M."/>
            <person name="Ileperuma N."/>
            <person name="Macnee N."/>
            <person name="Campin R."/>
            <person name="McAtee P."/>
            <person name="Drummond R.S.M."/>
            <person name="Espley R.V."/>
            <person name="Ireland H.S."/>
            <person name="Wu R."/>
            <person name="Atkinson R.G."/>
            <person name="Karunairetnam S."/>
            <person name="Bulley S."/>
            <person name="Chunkath S."/>
            <person name="Hanley Z."/>
            <person name="Storey R."/>
            <person name="Thrimawithana A.H."/>
            <person name="Thomson S."/>
            <person name="David C."/>
            <person name="Testolin R."/>
            <person name="Huang H."/>
            <person name="Hellens R.P."/>
            <person name="Schaffer R.J."/>
        </authorList>
    </citation>
    <scope>NUCLEOTIDE SEQUENCE [LARGE SCALE GENOMIC DNA]</scope>
    <source>
        <strain evidence="16">cv. Red5</strain>
    </source>
</reference>
<dbReference type="PANTHER" id="PTHR15180">
    <property type="entry name" value="GENERAL TRANSCRIPTION FACTOR 3C POLYPEPTIDE 1"/>
    <property type="match status" value="1"/>
</dbReference>
<dbReference type="EMBL" id="NKQK01000011">
    <property type="protein sequence ID" value="PSS18099.1"/>
    <property type="molecule type" value="Genomic_DNA"/>
</dbReference>
<evidence type="ECO:0000256" key="5">
    <source>
        <dbReference type="ARBA" id="ARBA00023242"/>
    </source>
</evidence>
<evidence type="ECO:0000259" key="10">
    <source>
        <dbReference type="Pfam" id="PF24101"/>
    </source>
</evidence>
<dbReference type="InterPro" id="IPR056428">
    <property type="entry name" value="WH_GTF3C1"/>
</dbReference>
<dbReference type="InterPro" id="IPR036388">
    <property type="entry name" value="WH-like_DNA-bd_sf"/>
</dbReference>